<evidence type="ECO:0000256" key="1">
    <source>
        <dbReference type="SAM" id="Phobius"/>
    </source>
</evidence>
<feature type="transmembrane region" description="Helical" evidence="1">
    <location>
        <begin position="108"/>
        <end position="132"/>
    </location>
</feature>
<accession>A0ABQ4EPI5</accession>
<keyword evidence="1" id="KW-1133">Transmembrane helix</keyword>
<feature type="transmembrane region" description="Helical" evidence="1">
    <location>
        <begin position="12"/>
        <end position="34"/>
    </location>
</feature>
<feature type="transmembrane region" description="Helical" evidence="1">
    <location>
        <begin position="86"/>
        <end position="102"/>
    </location>
</feature>
<dbReference type="Proteomes" id="UP000621500">
    <property type="component" value="Unassembled WGS sequence"/>
</dbReference>
<feature type="transmembrane region" description="Helical" evidence="1">
    <location>
        <begin position="54"/>
        <end position="74"/>
    </location>
</feature>
<keyword evidence="1" id="KW-0472">Membrane</keyword>
<dbReference type="RefSeq" id="WP_203858096.1">
    <property type="nucleotide sequence ID" value="NZ_BAAAZQ010000024.1"/>
</dbReference>
<comment type="caution">
    <text evidence="2">The sequence shown here is derived from an EMBL/GenBank/DDBJ whole genome shotgun (WGS) entry which is preliminary data.</text>
</comment>
<organism evidence="2 3">
    <name type="scientific">Plantactinospora mayteni</name>
    <dbReference type="NCBI Taxonomy" id="566021"/>
    <lineage>
        <taxon>Bacteria</taxon>
        <taxon>Bacillati</taxon>
        <taxon>Actinomycetota</taxon>
        <taxon>Actinomycetes</taxon>
        <taxon>Micromonosporales</taxon>
        <taxon>Micromonosporaceae</taxon>
        <taxon>Plantactinospora</taxon>
    </lineage>
</organism>
<keyword evidence="1" id="KW-0812">Transmembrane</keyword>
<keyword evidence="3" id="KW-1185">Reference proteome</keyword>
<protein>
    <recommendedName>
        <fullName evidence="4">DUF4383 domain-containing protein</fullName>
    </recommendedName>
</protein>
<reference evidence="2 3" key="1">
    <citation type="submission" date="2021-01" db="EMBL/GenBank/DDBJ databases">
        <title>Whole genome shotgun sequence of Plantactinospora mayteni NBRC 109088.</title>
        <authorList>
            <person name="Komaki H."/>
            <person name="Tamura T."/>
        </authorList>
    </citation>
    <scope>NUCLEOTIDE SEQUENCE [LARGE SCALE GENOMIC DNA]</scope>
    <source>
        <strain evidence="2 3">NBRC 109088</strain>
    </source>
</reference>
<dbReference type="EMBL" id="BONX01000019">
    <property type="protein sequence ID" value="GIG96544.1"/>
    <property type="molecule type" value="Genomic_DNA"/>
</dbReference>
<evidence type="ECO:0008006" key="4">
    <source>
        <dbReference type="Google" id="ProtNLM"/>
    </source>
</evidence>
<evidence type="ECO:0000313" key="2">
    <source>
        <dbReference type="EMBL" id="GIG96544.1"/>
    </source>
</evidence>
<proteinExistence type="predicted"/>
<name>A0ABQ4EPI5_9ACTN</name>
<gene>
    <name evidence="2" type="ORF">Pma05_31170</name>
</gene>
<sequence length="151" mass="15738">MAHNPVNHPARPVYRAIAGLIGLYLVAFGALGFVEAGGGEFFAQDDTLVLGQGTNLGNSAISAVLGLVILLATLVGRNIDAAVDKFLGYGLMALGLAELAVLRTDANYLNSTVATTIVTMTLGLVLVMCGMYGKVGSEEEARAWQDARLVL</sequence>
<evidence type="ECO:0000313" key="3">
    <source>
        <dbReference type="Proteomes" id="UP000621500"/>
    </source>
</evidence>